<accession>A0ACC1BVK1</accession>
<name>A0ACC1BVK1_9ROSI</name>
<gene>
    <name evidence="1" type="ORF">Patl1_06112</name>
</gene>
<keyword evidence="2" id="KW-1185">Reference proteome</keyword>
<evidence type="ECO:0000313" key="1">
    <source>
        <dbReference type="EMBL" id="KAJ0103127.1"/>
    </source>
</evidence>
<dbReference type="EMBL" id="CM047899">
    <property type="protein sequence ID" value="KAJ0103127.1"/>
    <property type="molecule type" value="Genomic_DNA"/>
</dbReference>
<protein>
    <submittedName>
        <fullName evidence="1">Uncharacterized protein</fullName>
    </submittedName>
</protein>
<sequence>MDQNPNGSILLGGTAQGKKKFIANISGKCQPFSRLMKKGMEFVWDQACQDAFESIKEYLTKPPVLAAPVPGRPFLFFHTARGLPREWLTLELTSARSLDGGSFPGPFGEKSSSRVKLLTVGVRFGGTVQLRNNLKRFGSPTLAASLSASASYYLDTFSRWGSWRQHGMHGQLALQVGPLWLIAQLVCSWTSSPPPPVWSPSLYRYQCANAHLYLYTLFDSFPLPSNARTGVRAPARARKEGCLIFLPLFTLRISICTLLAVFLPLLRGTGTTALPSGKNSVGPLLLGRLDSERAQARRWWLNSPQSSGASKTILVNAIRIGCLPQLPMLRSAAEALKGFVLGCRDQGTLSNGEICGGTNYKYIYFDLICFDTRDRPRSKVWEGKEGLIDKGAFKPFCWIVGPQPRPIE</sequence>
<evidence type="ECO:0000313" key="2">
    <source>
        <dbReference type="Proteomes" id="UP001164250"/>
    </source>
</evidence>
<comment type="caution">
    <text evidence="1">The sequence shown here is derived from an EMBL/GenBank/DDBJ whole genome shotgun (WGS) entry which is preliminary data.</text>
</comment>
<proteinExistence type="predicted"/>
<reference evidence="2" key="1">
    <citation type="journal article" date="2023" name="G3 (Bethesda)">
        <title>Genome assembly and association tests identify interacting loci associated with vigor, precocity, and sex in interspecific pistachio rootstocks.</title>
        <authorList>
            <person name="Palmer W."/>
            <person name="Jacygrad E."/>
            <person name="Sagayaradj S."/>
            <person name="Cavanaugh K."/>
            <person name="Han R."/>
            <person name="Bertier L."/>
            <person name="Beede B."/>
            <person name="Kafkas S."/>
            <person name="Golino D."/>
            <person name="Preece J."/>
            <person name="Michelmore R."/>
        </authorList>
    </citation>
    <scope>NUCLEOTIDE SEQUENCE [LARGE SCALE GENOMIC DNA]</scope>
</reference>
<organism evidence="1 2">
    <name type="scientific">Pistacia atlantica</name>
    <dbReference type="NCBI Taxonomy" id="434234"/>
    <lineage>
        <taxon>Eukaryota</taxon>
        <taxon>Viridiplantae</taxon>
        <taxon>Streptophyta</taxon>
        <taxon>Embryophyta</taxon>
        <taxon>Tracheophyta</taxon>
        <taxon>Spermatophyta</taxon>
        <taxon>Magnoliopsida</taxon>
        <taxon>eudicotyledons</taxon>
        <taxon>Gunneridae</taxon>
        <taxon>Pentapetalae</taxon>
        <taxon>rosids</taxon>
        <taxon>malvids</taxon>
        <taxon>Sapindales</taxon>
        <taxon>Anacardiaceae</taxon>
        <taxon>Pistacia</taxon>
    </lineage>
</organism>
<dbReference type="Proteomes" id="UP001164250">
    <property type="component" value="Chromosome 3"/>
</dbReference>